<dbReference type="InterPro" id="IPR011043">
    <property type="entry name" value="Gal_Oxase/kelch_b-propeller"/>
</dbReference>
<reference evidence="2 3" key="1">
    <citation type="journal article" date="2016" name="Nat. Commun.">
        <title>Thousands of microbial genomes shed light on interconnected biogeochemical processes in an aquifer system.</title>
        <authorList>
            <person name="Anantharaman K."/>
            <person name="Brown C.T."/>
            <person name="Hug L.A."/>
            <person name="Sharon I."/>
            <person name="Castelle C.J."/>
            <person name="Probst A.J."/>
            <person name="Thomas B.C."/>
            <person name="Singh A."/>
            <person name="Wilkins M.J."/>
            <person name="Karaoz U."/>
            <person name="Brodie E.L."/>
            <person name="Williams K.H."/>
            <person name="Hubbard S.S."/>
            <person name="Banfield J.F."/>
        </authorList>
    </citation>
    <scope>NUCLEOTIDE SEQUENCE [LARGE SCALE GENOMIC DNA]</scope>
</reference>
<dbReference type="EMBL" id="MELK01000054">
    <property type="protein sequence ID" value="OFW55378.1"/>
    <property type="molecule type" value="Genomic_DNA"/>
</dbReference>
<comment type="caution">
    <text evidence="2">The sequence shown here is derived from an EMBL/GenBank/DDBJ whole genome shotgun (WGS) entry which is preliminary data.</text>
</comment>
<gene>
    <name evidence="2" type="ORF">A2Y75_09660</name>
</gene>
<feature type="signal peptide" evidence="1">
    <location>
        <begin position="1"/>
        <end position="30"/>
    </location>
</feature>
<evidence type="ECO:0000256" key="1">
    <source>
        <dbReference type="SAM" id="SignalP"/>
    </source>
</evidence>
<evidence type="ECO:0000313" key="3">
    <source>
        <dbReference type="Proteomes" id="UP000177876"/>
    </source>
</evidence>
<dbReference type="AlphaFoldDB" id="A0A1F2WEU0"/>
<accession>A0A1F2WEU0</accession>
<dbReference type="Gene3D" id="2.60.290.11">
    <property type="entry name" value="TM1070-like"/>
    <property type="match status" value="3"/>
</dbReference>
<organism evidence="2 3">
    <name type="scientific">Candidatus Solincola sediminis</name>
    <dbReference type="NCBI Taxonomy" id="1797199"/>
    <lineage>
        <taxon>Bacteria</taxon>
        <taxon>Bacillati</taxon>
        <taxon>Actinomycetota</taxon>
        <taxon>Candidatus Geothermincolia</taxon>
        <taxon>Candidatus Geothermincolales</taxon>
        <taxon>Candidatus Geothermincolaceae</taxon>
        <taxon>Candidatus Solincola</taxon>
    </lineage>
</organism>
<dbReference type="SUPFAM" id="SSF50965">
    <property type="entry name" value="Galactose oxidase, central domain"/>
    <property type="match status" value="1"/>
</dbReference>
<keyword evidence="1" id="KW-0732">Signal</keyword>
<dbReference type="STRING" id="1797197.A2Y75_09660"/>
<evidence type="ECO:0000313" key="2">
    <source>
        <dbReference type="EMBL" id="OFW55378.1"/>
    </source>
</evidence>
<dbReference type="InterPro" id="IPR036698">
    <property type="entry name" value="TM1070-like_sf"/>
</dbReference>
<protein>
    <submittedName>
        <fullName evidence="2">Uncharacterized protein</fullName>
    </submittedName>
</protein>
<feature type="chain" id="PRO_5009484152" evidence="1">
    <location>
        <begin position="31"/>
        <end position="835"/>
    </location>
</feature>
<dbReference type="Proteomes" id="UP000177876">
    <property type="component" value="Unassembled WGS sequence"/>
</dbReference>
<proteinExistence type="predicted"/>
<name>A0A1F2WEU0_9ACTN</name>
<sequence length="835" mass="87814">MNLKKFCLALSIIIITAALFFSLSSDPASAGSIIQETSSGFGNANNVNAYSMAVYNGRVYVGTNEGVHGCEVWASNGTGWIQVVGQGAPGSPTAPGFGSANNYNAQSMAAFGNYLYVGTGNGTGCRVWRYDGANWVQVVGAGPGGTATAPGFGNAANSAAFAMAVYGSSLYVGTYNTNGCQIFRTGNGTDWSPVIGSTAPTPAGFGNANNAAAQSMAAYGEKLYAGTYTLGGGGCEVWAYDGNTWQAVVGGAGPVAAGFGDATNSFAWSMTIFDSNLYVGTTNSITGCQLWRYNGTSWTAIVAPGAPMAAGFGSASNSYLINMAVYDSHLYAGTYNTAAGCEVWRYNGSIWNQVVGQDPAGTWGTGHGFGNPSNWGAFRMSVFDSRLLFGVTNFNQGCEIWSTKSATTWYLAEGATTGGYETWILVENPNASSVGVTIKFQTGAGEVVGPTDTIPAHSRRSYLANTYVSSFDVSTKVTSAGPDIICERSVYWTPSGSTAKVLGHDSIGVIAPAMKWYLAEGATKGGYETWVLVQNPNSSPVSVDVKFQTQSGQVQGPVDTIAAKSRKSYAVDLWVDTFDVSTLVTSTTPGGLIICERAVYYTPDNGTYKVVGTDSIGVVEPASTWYLAEGATDGGYEAFILVQNPNDVDVNVNLKYQTTNGEVQGPSSTVLARSRKTFRVNDLVKDYNVSTLVQSTGGDVICERSMYWTRPGTTPKVLGHDCIGVRAGDSLWYLAEGATKGGYETWVLVQNPNAGAVTVTLSFQTAAGEVAGPTESIPAQSRRSYKVNTWVDSYDVSTKVTSSGPVVICERAVYWTPPGTTVKQLGTDSIGFTLY</sequence>